<dbReference type="AlphaFoldDB" id="A0A1J5SUS0"/>
<protein>
    <recommendedName>
        <fullName evidence="2">Cytochrome C</fullName>
    </recommendedName>
</protein>
<organism evidence="1">
    <name type="scientific">mine drainage metagenome</name>
    <dbReference type="NCBI Taxonomy" id="410659"/>
    <lineage>
        <taxon>unclassified sequences</taxon>
        <taxon>metagenomes</taxon>
        <taxon>ecological metagenomes</taxon>
    </lineage>
</organism>
<gene>
    <name evidence="1" type="ORF">GALL_59970</name>
</gene>
<dbReference type="EMBL" id="MLJW01000017">
    <property type="protein sequence ID" value="OIR12298.1"/>
    <property type="molecule type" value="Genomic_DNA"/>
</dbReference>
<sequence length="470" mass="51915">MNARLILTVILLFFFIQNVYALPSFSRQTGQSCAACHLSYGELTPSGRQFKLLGYSTGNYVIPLSVTGTASKTIINNTSSSIDPSITMAKNNLVIPEEASLYIAGKFYENLGSYIKLTLNAANTSPLFNSQGVQTGTKVGGDTYLDASEIRYANYLIKGNHNVVVGASLNNAPTIQDLWKISPVNGYPYRTSNLLNAWGIGQFGPTTLIDGSLNSQVAGISVYTMIDDSIYAEFAEYTRFSTPLKVISVSGDLNTVSSSPNPYWRLAYNHVQDNNSYMLGTFGMITDLKNDPDISGSSGGKYTDIGFDFEYQHITDTHSWSTRMTYIMEQVDWDAQSVRNMNHDANHGRLNTLKAQLGYNYKHQLGAQVFSFYTNGSTDNNYWTYNENVSSGACNQTNSELAFCSANGSPKTSGSGFELYYEPIPYTHVALQQTFYNNFLGGSTFYDNSSGILRTAKDNNLTYLYAVFSY</sequence>
<accession>A0A1J5SUS0</accession>
<evidence type="ECO:0008006" key="2">
    <source>
        <dbReference type="Google" id="ProtNLM"/>
    </source>
</evidence>
<evidence type="ECO:0000313" key="1">
    <source>
        <dbReference type="EMBL" id="OIR12298.1"/>
    </source>
</evidence>
<reference evidence="1" key="1">
    <citation type="submission" date="2016-10" db="EMBL/GenBank/DDBJ databases">
        <title>Sequence of Gallionella enrichment culture.</title>
        <authorList>
            <person name="Poehlein A."/>
            <person name="Muehling M."/>
            <person name="Daniel R."/>
        </authorList>
    </citation>
    <scope>NUCLEOTIDE SEQUENCE</scope>
</reference>
<proteinExistence type="predicted"/>
<comment type="caution">
    <text evidence="1">The sequence shown here is derived from an EMBL/GenBank/DDBJ whole genome shotgun (WGS) entry which is preliminary data.</text>
</comment>
<name>A0A1J5SUS0_9ZZZZ</name>